<keyword evidence="3" id="KW-1185">Reference proteome</keyword>
<feature type="region of interest" description="Disordered" evidence="1">
    <location>
        <begin position="1"/>
        <end position="41"/>
    </location>
</feature>
<protein>
    <submittedName>
        <fullName evidence="2">Uncharacterized protein</fullName>
    </submittedName>
</protein>
<evidence type="ECO:0000313" key="3">
    <source>
        <dbReference type="Proteomes" id="UP001501461"/>
    </source>
</evidence>
<dbReference type="Proteomes" id="UP001501461">
    <property type="component" value="Unassembled WGS sequence"/>
</dbReference>
<reference evidence="2 3" key="1">
    <citation type="journal article" date="2019" name="Int. J. Syst. Evol. Microbiol.">
        <title>The Global Catalogue of Microorganisms (GCM) 10K type strain sequencing project: providing services to taxonomists for standard genome sequencing and annotation.</title>
        <authorList>
            <consortium name="The Broad Institute Genomics Platform"/>
            <consortium name="The Broad Institute Genome Sequencing Center for Infectious Disease"/>
            <person name="Wu L."/>
            <person name="Ma J."/>
        </authorList>
    </citation>
    <scope>NUCLEOTIDE SEQUENCE [LARGE SCALE GENOMIC DNA]</scope>
    <source>
        <strain evidence="2 3">JCM 13595</strain>
    </source>
</reference>
<accession>A0ABN2UQ35</accession>
<comment type="caution">
    <text evidence="2">The sequence shown here is derived from an EMBL/GenBank/DDBJ whole genome shotgun (WGS) entry which is preliminary data.</text>
</comment>
<evidence type="ECO:0000313" key="2">
    <source>
        <dbReference type="EMBL" id="GAA2041378.1"/>
    </source>
</evidence>
<dbReference type="EMBL" id="BAAAMN010000048">
    <property type="protein sequence ID" value="GAA2041378.1"/>
    <property type="molecule type" value="Genomic_DNA"/>
</dbReference>
<gene>
    <name evidence="2" type="ORF">GCM10009720_22370</name>
</gene>
<sequence>MAERPPSEDDSIKEDAKRVGRQAGKSVGSWDYSRPNYPHNIHPALVCDPGVIS</sequence>
<organism evidence="2 3">
    <name type="scientific">Yaniella flava</name>
    <dbReference type="NCBI Taxonomy" id="287930"/>
    <lineage>
        <taxon>Bacteria</taxon>
        <taxon>Bacillati</taxon>
        <taxon>Actinomycetota</taxon>
        <taxon>Actinomycetes</taxon>
        <taxon>Micrococcales</taxon>
        <taxon>Micrococcaceae</taxon>
        <taxon>Yaniella</taxon>
    </lineage>
</organism>
<name>A0ABN2UQ35_9MICC</name>
<evidence type="ECO:0000256" key="1">
    <source>
        <dbReference type="SAM" id="MobiDB-lite"/>
    </source>
</evidence>
<proteinExistence type="predicted"/>